<dbReference type="EMBL" id="SSTJ01000015">
    <property type="protein sequence ID" value="THG36503.1"/>
    <property type="molecule type" value="Genomic_DNA"/>
</dbReference>
<dbReference type="PANTHER" id="PTHR22990">
    <property type="entry name" value="F-BOX ONLY PROTEIN"/>
    <property type="match status" value="1"/>
</dbReference>
<dbReference type="Gene3D" id="2.160.20.10">
    <property type="entry name" value="Single-stranded right-handed beta-helix, Pectin lyase-like"/>
    <property type="match status" value="1"/>
</dbReference>
<evidence type="ECO:0000313" key="4">
    <source>
        <dbReference type="Proteomes" id="UP000308978"/>
    </source>
</evidence>
<dbReference type="AlphaFoldDB" id="A0A4S4G034"/>
<dbReference type="Pfam" id="PF13229">
    <property type="entry name" value="Beta_helix"/>
    <property type="match status" value="2"/>
</dbReference>
<organism evidence="3 4">
    <name type="scientific">Adlercreutzia caecimuris</name>
    <dbReference type="NCBI Taxonomy" id="671266"/>
    <lineage>
        <taxon>Bacteria</taxon>
        <taxon>Bacillati</taxon>
        <taxon>Actinomycetota</taxon>
        <taxon>Coriobacteriia</taxon>
        <taxon>Eggerthellales</taxon>
        <taxon>Eggerthellaceae</taxon>
        <taxon>Adlercreutzia</taxon>
    </lineage>
</organism>
<evidence type="ECO:0000259" key="2">
    <source>
        <dbReference type="Pfam" id="PF13229"/>
    </source>
</evidence>
<keyword evidence="1" id="KW-0677">Repeat</keyword>
<dbReference type="InterPro" id="IPR006626">
    <property type="entry name" value="PbH1"/>
</dbReference>
<reference evidence="3 4" key="1">
    <citation type="submission" date="2019-04" db="EMBL/GenBank/DDBJ databases">
        <title>Microbes associate with the intestines of laboratory mice.</title>
        <authorList>
            <person name="Navarre W."/>
            <person name="Wong E."/>
            <person name="Huang K.C."/>
            <person name="Tropini C."/>
            <person name="Ng K."/>
            <person name="Yu B."/>
        </authorList>
    </citation>
    <scope>NUCLEOTIDE SEQUENCE [LARGE SCALE GENOMIC DNA]</scope>
    <source>
        <strain evidence="3 4">NM80_B27</strain>
    </source>
</reference>
<dbReference type="InterPro" id="IPR011050">
    <property type="entry name" value="Pectin_lyase_fold/virulence"/>
</dbReference>
<dbReference type="InterPro" id="IPR051550">
    <property type="entry name" value="SCF-Subunits/Alg-Epimerases"/>
</dbReference>
<dbReference type="InterPro" id="IPR039448">
    <property type="entry name" value="Beta_helix"/>
</dbReference>
<accession>A0A4S4G034</accession>
<dbReference type="SUPFAM" id="SSF51126">
    <property type="entry name" value="Pectin lyase-like"/>
    <property type="match status" value="2"/>
</dbReference>
<protein>
    <recommendedName>
        <fullName evidence="2">Right handed beta helix domain-containing protein</fullName>
    </recommendedName>
</protein>
<feature type="domain" description="Right handed beta helix" evidence="2">
    <location>
        <begin position="447"/>
        <end position="607"/>
    </location>
</feature>
<dbReference type="SMART" id="SM00710">
    <property type="entry name" value="PbH1"/>
    <property type="match status" value="14"/>
</dbReference>
<comment type="caution">
    <text evidence="3">The sequence shown here is derived from an EMBL/GenBank/DDBJ whole genome shotgun (WGS) entry which is preliminary data.</text>
</comment>
<name>A0A4S4G034_9ACTN</name>
<dbReference type="Proteomes" id="UP000308978">
    <property type="component" value="Unassembled WGS sequence"/>
</dbReference>
<gene>
    <name evidence="3" type="ORF">E5986_09775</name>
</gene>
<sequence>MPECSLWQNSAENPIVKPFSDLVKRATMAQLIDTMKGAGMRAMLGKCLAATALAVCLVGAGATAAYADTVVTVKPKKGADAYKAIQKELDKARKKASTKNQYTIKVKKGSYRLSHHLSIFSNTRLDLSGVKLKATKRGGHMIKVGASSKDKKKGYAYKNITIKGGDLNNNGNKATAVLVAHAKNVKLQGMKVHNSKDAHLMEVAGVNGLLVEKCKFYDQKQNKKAKPLTLEAIQLDILVSSHMPQYRAEALPTKNVTIRNCSFNNVPRAIGSHTAFLNSYTTDVSILNNKFTNCKSAAIQTRNYQNCLIEGNEISKTPRGIVIETISDTGTYMTSRFSKRYKKPPTNQNIVVRNNTISVKGTDPFFKVENEGIRVAGMDLKKKLKKTSQTDAIPKGNYYASGVIVGNNRISTAAHGIRLTDTYNSAVSDNMITFKGNPRKVRTGFYGIQFLNGGAGNEILGNKIQDFCTNGIFVSAGAAASRIEDNVVTNVGKYGISLLNATAGRIAGNTVTRAKSHGIFLMDGSSATAISGNTIDRVTDGCGITLYKKSAAGSIEANKVMDVAVSGIFIHERSHATAVTGNAVTKAGKYGIFVEGSSSAKTMRDNLISSTTKDIVIR</sequence>
<feature type="domain" description="Right handed beta helix" evidence="2">
    <location>
        <begin position="251"/>
        <end position="359"/>
    </location>
</feature>
<evidence type="ECO:0000256" key="1">
    <source>
        <dbReference type="ARBA" id="ARBA00022737"/>
    </source>
</evidence>
<dbReference type="InterPro" id="IPR012334">
    <property type="entry name" value="Pectin_lyas_fold"/>
</dbReference>
<proteinExistence type="predicted"/>
<dbReference type="PANTHER" id="PTHR22990:SF15">
    <property type="entry name" value="F-BOX ONLY PROTEIN 10"/>
    <property type="match status" value="1"/>
</dbReference>
<evidence type="ECO:0000313" key="3">
    <source>
        <dbReference type="EMBL" id="THG36503.1"/>
    </source>
</evidence>